<evidence type="ECO:0008006" key="5">
    <source>
        <dbReference type="Google" id="ProtNLM"/>
    </source>
</evidence>
<organism evidence="3 4">
    <name type="scientific">Drouetiella hepatica Uher 2000/2452</name>
    <dbReference type="NCBI Taxonomy" id="904376"/>
    <lineage>
        <taxon>Bacteria</taxon>
        <taxon>Bacillati</taxon>
        <taxon>Cyanobacteriota</taxon>
        <taxon>Cyanophyceae</taxon>
        <taxon>Oculatellales</taxon>
        <taxon>Oculatellaceae</taxon>
        <taxon>Drouetiella</taxon>
    </lineage>
</organism>
<comment type="caution">
    <text evidence="3">The sequence shown here is derived from an EMBL/GenBank/DDBJ whole genome shotgun (WGS) entry which is preliminary data.</text>
</comment>
<dbReference type="PANTHER" id="PTHR32309">
    <property type="entry name" value="TYROSINE-PROTEIN KINASE"/>
    <property type="match status" value="1"/>
</dbReference>
<dbReference type="PANTHER" id="PTHR32309:SF13">
    <property type="entry name" value="FERRIC ENTEROBACTIN TRANSPORT PROTEIN FEPE"/>
    <property type="match status" value="1"/>
</dbReference>
<keyword evidence="1" id="KW-0175">Coiled coil</keyword>
<dbReference type="AlphaFoldDB" id="A0A951UQH9"/>
<evidence type="ECO:0000313" key="3">
    <source>
        <dbReference type="EMBL" id="MBW4662420.1"/>
    </source>
</evidence>
<dbReference type="InterPro" id="IPR050445">
    <property type="entry name" value="Bact_polysacc_biosynth/exp"/>
</dbReference>
<feature type="transmembrane region" description="Helical" evidence="2">
    <location>
        <begin position="394"/>
        <end position="417"/>
    </location>
</feature>
<keyword evidence="2" id="KW-0472">Membrane</keyword>
<gene>
    <name evidence="3" type="ORF">KME15_27545</name>
</gene>
<keyword evidence="2" id="KW-0812">Transmembrane</keyword>
<name>A0A951UQH9_9CYAN</name>
<evidence type="ECO:0000256" key="2">
    <source>
        <dbReference type="SAM" id="Phobius"/>
    </source>
</evidence>
<reference evidence="3" key="2">
    <citation type="journal article" date="2022" name="Microbiol. Resour. Announc.">
        <title>Metagenome Sequencing to Explore Phylogenomics of Terrestrial Cyanobacteria.</title>
        <authorList>
            <person name="Ward R.D."/>
            <person name="Stajich J.E."/>
            <person name="Johansen J.R."/>
            <person name="Huntemann M."/>
            <person name="Clum A."/>
            <person name="Foster B."/>
            <person name="Foster B."/>
            <person name="Roux S."/>
            <person name="Palaniappan K."/>
            <person name="Varghese N."/>
            <person name="Mukherjee S."/>
            <person name="Reddy T.B.K."/>
            <person name="Daum C."/>
            <person name="Copeland A."/>
            <person name="Chen I.A."/>
            <person name="Ivanova N.N."/>
            <person name="Kyrpides N.C."/>
            <person name="Shapiro N."/>
            <person name="Eloe-Fadrosh E.A."/>
            <person name="Pietrasiak N."/>
        </authorList>
    </citation>
    <scope>NUCLEOTIDE SEQUENCE</scope>
    <source>
        <strain evidence="3">UHER 2000/2452</strain>
    </source>
</reference>
<dbReference type="Proteomes" id="UP000757435">
    <property type="component" value="Unassembled WGS sequence"/>
</dbReference>
<reference evidence="3" key="1">
    <citation type="submission" date="2021-05" db="EMBL/GenBank/DDBJ databases">
        <authorList>
            <person name="Pietrasiak N."/>
            <person name="Ward R."/>
            <person name="Stajich J.E."/>
            <person name="Kurbessoian T."/>
        </authorList>
    </citation>
    <scope>NUCLEOTIDE SEQUENCE</scope>
    <source>
        <strain evidence="3">UHER 2000/2452</strain>
    </source>
</reference>
<feature type="transmembrane region" description="Helical" evidence="2">
    <location>
        <begin position="62"/>
        <end position="84"/>
    </location>
</feature>
<protein>
    <recommendedName>
        <fullName evidence="5">Capsule biosynthesis protein</fullName>
    </recommendedName>
</protein>
<evidence type="ECO:0000256" key="1">
    <source>
        <dbReference type="SAM" id="Coils"/>
    </source>
</evidence>
<feature type="coiled-coil region" evidence="1">
    <location>
        <begin position="333"/>
        <end position="367"/>
    </location>
</feature>
<evidence type="ECO:0000313" key="4">
    <source>
        <dbReference type="Proteomes" id="UP000757435"/>
    </source>
</evidence>
<keyword evidence="2" id="KW-1133">Transmembrane helix</keyword>
<dbReference type="GO" id="GO:0005886">
    <property type="term" value="C:plasma membrane"/>
    <property type="evidence" value="ECO:0007669"/>
    <property type="project" value="TreeGrafter"/>
</dbReference>
<dbReference type="EMBL" id="JAHHHD010000075">
    <property type="protein sequence ID" value="MBW4662420.1"/>
    <property type="molecule type" value="Genomic_DNA"/>
</dbReference>
<accession>A0A951UQH9</accession>
<dbReference type="GO" id="GO:0004713">
    <property type="term" value="F:protein tyrosine kinase activity"/>
    <property type="evidence" value="ECO:0007669"/>
    <property type="project" value="TreeGrafter"/>
</dbReference>
<sequence>MTDDNALIKKTGGQSVVVRSQKMAAALSSYARALTFENRSRRSLYRLAGFSPRTRDRVFSVILFYLFVFTFVLPLLGSVVYYGFIASPRYNSEVSFIVRSSAPILSRNRYASDTVEPQTKIVQDTAVLLNYLSSPAMVQDLQQRTDLKHLFGRSDIDYLSRLSDPATQERIVKYWKKMHSTAVNPKSGIVELEVVAFSPKEAHDLLQLVLKLAEEQINKLNAGMWSSLQISSQRDVDAAAKELTALRKQLQDTQNETGVYDIEMTADSIMKVVTSIETKVADLKSRREALSRSVAEGSPQLLDIDRQITAQENQARALWNQTAGASSDRAGNLAEYSTLFEKLNLNLKMAENKLQSAIAEIEKVKLVSSLQLIYVDNFTEPTIPDESKYPNVPLTLLLSLLGFAGLWGLTSGGILLLRQKFD</sequence>
<proteinExistence type="predicted"/>